<feature type="transmembrane region" description="Helical" evidence="1">
    <location>
        <begin position="57"/>
        <end position="78"/>
    </location>
</feature>
<protein>
    <recommendedName>
        <fullName evidence="3">Integral membrane protein</fullName>
    </recommendedName>
</protein>
<feature type="transmembrane region" description="Helical" evidence="1">
    <location>
        <begin position="30"/>
        <end position="50"/>
    </location>
</feature>
<evidence type="ECO:0000313" key="2">
    <source>
        <dbReference type="EMBL" id="SBS70308.1"/>
    </source>
</evidence>
<evidence type="ECO:0008006" key="3">
    <source>
        <dbReference type="Google" id="ProtNLM"/>
    </source>
</evidence>
<dbReference type="RefSeq" id="WP_295572983.1">
    <property type="nucleotide sequence ID" value="NZ_FLQR01000001.1"/>
</dbReference>
<dbReference type="AlphaFoldDB" id="A0A1Y5P301"/>
<keyword evidence="1" id="KW-0472">Membrane</keyword>
<gene>
    <name evidence="2" type="ORF">MIPYR_10411</name>
</gene>
<organism evidence="2">
    <name type="scientific">uncultured Microbacterium sp</name>
    <dbReference type="NCBI Taxonomy" id="191216"/>
    <lineage>
        <taxon>Bacteria</taxon>
        <taxon>Bacillati</taxon>
        <taxon>Actinomycetota</taxon>
        <taxon>Actinomycetes</taxon>
        <taxon>Micrococcales</taxon>
        <taxon>Microbacteriaceae</taxon>
        <taxon>Microbacterium</taxon>
        <taxon>environmental samples</taxon>
    </lineage>
</organism>
<accession>A0A1Y5P301</accession>
<keyword evidence="1" id="KW-1133">Transmembrane helix</keyword>
<keyword evidence="1" id="KW-0812">Transmembrane</keyword>
<sequence>MLILLAFIFGAVYGAVLHFTMRGRASRGVAVAPALGALVAGAVYSVLTWAGLADTPWIWLGALAVPVVVVPLVLGVLATRRTAHDARERTRLRLT</sequence>
<dbReference type="EMBL" id="FLQR01000001">
    <property type="protein sequence ID" value="SBS70308.1"/>
    <property type="molecule type" value="Genomic_DNA"/>
</dbReference>
<evidence type="ECO:0000256" key="1">
    <source>
        <dbReference type="SAM" id="Phobius"/>
    </source>
</evidence>
<name>A0A1Y5P301_9MICO</name>
<reference evidence="2" key="1">
    <citation type="submission" date="2016-03" db="EMBL/GenBank/DDBJ databases">
        <authorList>
            <person name="Ploux O."/>
        </authorList>
    </citation>
    <scope>NUCLEOTIDE SEQUENCE</scope>
    <source>
        <strain evidence="2">UC1</strain>
    </source>
</reference>
<proteinExistence type="predicted"/>